<dbReference type="KEGG" id="boz:DBV39_06560"/>
<sequence length="90" mass="10316">MSALRFRARRFQPEPLHITLATSSKVIVVMANIRLSHRCASPRRHLAAMCNRDPVIATIHAMSRTRNRTYLPVRRMRVALQLQVVAMALL</sequence>
<proteinExistence type="predicted"/>
<dbReference type="EMBL" id="CP028901">
    <property type="protein sequence ID" value="AWB33423.1"/>
    <property type="molecule type" value="Genomic_DNA"/>
</dbReference>
<gene>
    <name evidence="1" type="ORF">DBV39_06560</name>
</gene>
<evidence type="ECO:0000313" key="1">
    <source>
        <dbReference type="EMBL" id="AWB33423.1"/>
    </source>
</evidence>
<name>A0A2R4XI25_9BURK</name>
<accession>A0A2R4XI25</accession>
<keyword evidence="2" id="KW-1185">Reference proteome</keyword>
<dbReference type="Proteomes" id="UP000244571">
    <property type="component" value="Chromosome"/>
</dbReference>
<protein>
    <submittedName>
        <fullName evidence="1">Uncharacterized protein</fullName>
    </submittedName>
</protein>
<organism evidence="1 2">
    <name type="scientific">Orrella marina</name>
    <dbReference type="NCBI Taxonomy" id="2163011"/>
    <lineage>
        <taxon>Bacteria</taxon>
        <taxon>Pseudomonadati</taxon>
        <taxon>Pseudomonadota</taxon>
        <taxon>Betaproteobacteria</taxon>
        <taxon>Burkholderiales</taxon>
        <taxon>Alcaligenaceae</taxon>
        <taxon>Orrella</taxon>
    </lineage>
</organism>
<reference evidence="1 2" key="1">
    <citation type="submission" date="2018-04" db="EMBL/GenBank/DDBJ databases">
        <title>Bordetella sp. HZ20 isolated from seawater.</title>
        <authorList>
            <person name="Sun C."/>
        </authorList>
    </citation>
    <scope>NUCLEOTIDE SEQUENCE [LARGE SCALE GENOMIC DNA]</scope>
    <source>
        <strain evidence="1 2">HZ20</strain>
    </source>
</reference>
<dbReference type="AlphaFoldDB" id="A0A2R4XI25"/>
<evidence type="ECO:0000313" key="2">
    <source>
        <dbReference type="Proteomes" id="UP000244571"/>
    </source>
</evidence>